<dbReference type="AlphaFoldDB" id="A0AAQ4DRP3"/>
<protein>
    <submittedName>
        <fullName evidence="3">Uncharacterized protein</fullName>
    </submittedName>
</protein>
<feature type="transmembrane region" description="Helical" evidence="2">
    <location>
        <begin position="272"/>
        <end position="295"/>
    </location>
</feature>
<accession>A0AAQ4DRP3</accession>
<feature type="compositionally biased region" description="Polar residues" evidence="1">
    <location>
        <begin position="1"/>
        <end position="13"/>
    </location>
</feature>
<evidence type="ECO:0000313" key="4">
    <source>
        <dbReference type="Proteomes" id="UP001321473"/>
    </source>
</evidence>
<keyword evidence="2" id="KW-0812">Transmembrane</keyword>
<feature type="region of interest" description="Disordered" evidence="1">
    <location>
        <begin position="190"/>
        <end position="213"/>
    </location>
</feature>
<organism evidence="3 4">
    <name type="scientific">Amblyomma americanum</name>
    <name type="common">Lone star tick</name>
    <dbReference type="NCBI Taxonomy" id="6943"/>
    <lineage>
        <taxon>Eukaryota</taxon>
        <taxon>Metazoa</taxon>
        <taxon>Ecdysozoa</taxon>
        <taxon>Arthropoda</taxon>
        <taxon>Chelicerata</taxon>
        <taxon>Arachnida</taxon>
        <taxon>Acari</taxon>
        <taxon>Parasitiformes</taxon>
        <taxon>Ixodida</taxon>
        <taxon>Ixodoidea</taxon>
        <taxon>Ixodidae</taxon>
        <taxon>Amblyomminae</taxon>
        <taxon>Amblyomma</taxon>
    </lineage>
</organism>
<feature type="region of interest" description="Disordered" evidence="1">
    <location>
        <begin position="99"/>
        <end position="130"/>
    </location>
</feature>
<reference evidence="3 4" key="1">
    <citation type="journal article" date="2023" name="Arcadia Sci">
        <title>De novo assembly of a long-read Amblyomma americanum tick genome.</title>
        <authorList>
            <person name="Chou S."/>
            <person name="Poskanzer K.E."/>
            <person name="Rollins M."/>
            <person name="Thuy-Boun P.S."/>
        </authorList>
    </citation>
    <scope>NUCLEOTIDE SEQUENCE [LARGE SCALE GENOMIC DNA]</scope>
    <source>
        <strain evidence="3">F_SG_1</strain>
        <tissue evidence="3">Salivary glands</tissue>
    </source>
</reference>
<keyword evidence="4" id="KW-1185">Reference proteome</keyword>
<feature type="region of interest" description="Disordered" evidence="1">
    <location>
        <begin position="1"/>
        <end position="62"/>
    </location>
</feature>
<dbReference type="EMBL" id="JARKHS020027681">
    <property type="protein sequence ID" value="KAK8765133.1"/>
    <property type="molecule type" value="Genomic_DNA"/>
</dbReference>
<proteinExistence type="predicted"/>
<evidence type="ECO:0000313" key="3">
    <source>
        <dbReference type="EMBL" id="KAK8765133.1"/>
    </source>
</evidence>
<sequence length="342" mass="37080">MEGSRDSANTNNFLDDIASDQRSPSEVLEAEMREKSEEVVPDKLLQDETLHPSSEKPVPELIVEEQRDADVPNMGDDSVLMKTHDETAKYAALFVRDPPDNQEAQAADAESIGNVSGEALTTCPPSTIPVDSDLVELQTEGSIIENEAEDKGVDCEQQVVCEVKTEYLTEGKPDVIEGVQDPIGEEQLNLDGPDTQQPFAAGTGGEDPEGTAATDTQEIADLPSLAPDVIEKIPDLPRQASSSVDSGDVQEAVQPTAPTENTELVFRYKTPVGLTATLLFLAAVVIFTVTVGHLLHKEEENQEEGGTKALIFPEWNKSESNRGQLMLPEDETEIDILTLDIN</sequence>
<keyword evidence="2" id="KW-0472">Membrane</keyword>
<keyword evidence="2" id="KW-1133">Transmembrane helix</keyword>
<evidence type="ECO:0000256" key="2">
    <source>
        <dbReference type="SAM" id="Phobius"/>
    </source>
</evidence>
<feature type="compositionally biased region" description="Basic and acidic residues" evidence="1">
    <location>
        <begin position="30"/>
        <end position="62"/>
    </location>
</feature>
<evidence type="ECO:0000256" key="1">
    <source>
        <dbReference type="SAM" id="MobiDB-lite"/>
    </source>
</evidence>
<gene>
    <name evidence="3" type="ORF">V5799_032264</name>
</gene>
<name>A0AAQ4DRP3_AMBAM</name>
<comment type="caution">
    <text evidence="3">The sequence shown here is derived from an EMBL/GenBank/DDBJ whole genome shotgun (WGS) entry which is preliminary data.</text>
</comment>
<dbReference type="Proteomes" id="UP001321473">
    <property type="component" value="Unassembled WGS sequence"/>
</dbReference>